<dbReference type="EMBL" id="CAJJDM010000001">
    <property type="protein sequence ID" value="CAD8043199.1"/>
    <property type="molecule type" value="Genomic_DNA"/>
</dbReference>
<name>A0A8S1JP83_PARPR</name>
<feature type="region of interest" description="Disordered" evidence="1">
    <location>
        <begin position="1"/>
        <end position="22"/>
    </location>
</feature>
<accession>A0A8S1JP83</accession>
<evidence type="ECO:0000313" key="3">
    <source>
        <dbReference type="Proteomes" id="UP000688137"/>
    </source>
</evidence>
<keyword evidence="3" id="KW-1185">Reference proteome</keyword>
<sequence length="116" mass="13561">MSNKNPIMQDNAQNNNSLIQENDSKVINNKSQAQQLTEEQKQQQMDQFKKFLQQTGISDAFQVIFAEIIDKKLKEEDSYKYTADRLREIGKGLSTEQMKAKSEMQKRELAEKMKKK</sequence>
<dbReference type="AlphaFoldDB" id="A0A8S1JP83"/>
<gene>
    <name evidence="2" type="ORF">PPRIM_AZ9-3.1.T0040422</name>
</gene>
<evidence type="ECO:0000313" key="2">
    <source>
        <dbReference type="EMBL" id="CAD8043199.1"/>
    </source>
</evidence>
<comment type="caution">
    <text evidence="2">The sequence shown here is derived from an EMBL/GenBank/DDBJ whole genome shotgun (WGS) entry which is preliminary data.</text>
</comment>
<organism evidence="2 3">
    <name type="scientific">Paramecium primaurelia</name>
    <dbReference type="NCBI Taxonomy" id="5886"/>
    <lineage>
        <taxon>Eukaryota</taxon>
        <taxon>Sar</taxon>
        <taxon>Alveolata</taxon>
        <taxon>Ciliophora</taxon>
        <taxon>Intramacronucleata</taxon>
        <taxon>Oligohymenophorea</taxon>
        <taxon>Peniculida</taxon>
        <taxon>Parameciidae</taxon>
        <taxon>Paramecium</taxon>
    </lineage>
</organism>
<evidence type="ECO:0000256" key="1">
    <source>
        <dbReference type="SAM" id="MobiDB-lite"/>
    </source>
</evidence>
<dbReference type="OMA" id="LQMDQFK"/>
<feature type="compositionally biased region" description="Basic and acidic residues" evidence="1">
    <location>
        <begin position="98"/>
        <end position="116"/>
    </location>
</feature>
<feature type="region of interest" description="Disordered" evidence="1">
    <location>
        <begin position="95"/>
        <end position="116"/>
    </location>
</feature>
<dbReference type="Proteomes" id="UP000688137">
    <property type="component" value="Unassembled WGS sequence"/>
</dbReference>
<reference evidence="2" key="1">
    <citation type="submission" date="2021-01" db="EMBL/GenBank/DDBJ databases">
        <authorList>
            <consortium name="Genoscope - CEA"/>
            <person name="William W."/>
        </authorList>
    </citation>
    <scope>NUCLEOTIDE SEQUENCE</scope>
</reference>
<proteinExistence type="predicted"/>
<protein>
    <submittedName>
        <fullName evidence="2">Uncharacterized protein</fullName>
    </submittedName>
</protein>